<protein>
    <submittedName>
        <fullName evidence="1">Uncharacterized protein</fullName>
    </submittedName>
</protein>
<keyword evidence="2" id="KW-1185">Reference proteome</keyword>
<name>A0A1Q9BQE1_SYMMI</name>
<evidence type="ECO:0000313" key="2">
    <source>
        <dbReference type="Proteomes" id="UP000186817"/>
    </source>
</evidence>
<feature type="non-terminal residue" evidence="1">
    <location>
        <position position="1"/>
    </location>
</feature>
<dbReference type="OrthoDB" id="435136at2759"/>
<proteinExistence type="predicted"/>
<reference evidence="1 2" key="1">
    <citation type="submission" date="2016-02" db="EMBL/GenBank/DDBJ databases">
        <title>Genome analysis of coral dinoflagellate symbionts highlights evolutionary adaptations to a symbiotic lifestyle.</title>
        <authorList>
            <person name="Aranda M."/>
            <person name="Li Y."/>
            <person name="Liew Y.J."/>
            <person name="Baumgarten S."/>
            <person name="Simakov O."/>
            <person name="Wilson M."/>
            <person name="Piel J."/>
            <person name="Ashoor H."/>
            <person name="Bougouffa S."/>
            <person name="Bajic V.B."/>
            <person name="Ryu T."/>
            <person name="Ravasi T."/>
            <person name="Bayer T."/>
            <person name="Micklem G."/>
            <person name="Kim H."/>
            <person name="Bhak J."/>
            <person name="Lajeunesse T.C."/>
            <person name="Voolstra C.R."/>
        </authorList>
    </citation>
    <scope>NUCLEOTIDE SEQUENCE [LARGE SCALE GENOMIC DNA]</scope>
    <source>
        <strain evidence="1 2">CCMP2467</strain>
    </source>
</reference>
<organism evidence="1 2">
    <name type="scientific">Symbiodinium microadriaticum</name>
    <name type="common">Dinoflagellate</name>
    <name type="synonym">Zooxanthella microadriatica</name>
    <dbReference type="NCBI Taxonomy" id="2951"/>
    <lineage>
        <taxon>Eukaryota</taxon>
        <taxon>Sar</taxon>
        <taxon>Alveolata</taxon>
        <taxon>Dinophyceae</taxon>
        <taxon>Suessiales</taxon>
        <taxon>Symbiodiniaceae</taxon>
        <taxon>Symbiodinium</taxon>
    </lineage>
</organism>
<gene>
    <name evidence="1" type="ORF">AK812_SmicGene48074</name>
</gene>
<evidence type="ECO:0000313" key="1">
    <source>
        <dbReference type="EMBL" id="OLP72786.1"/>
    </source>
</evidence>
<accession>A0A1Q9BQE1</accession>
<dbReference type="EMBL" id="LSRX01007015">
    <property type="protein sequence ID" value="OLP72786.1"/>
    <property type="molecule type" value="Genomic_DNA"/>
</dbReference>
<comment type="caution">
    <text evidence="1">The sequence shown here is derived from an EMBL/GenBank/DDBJ whole genome shotgun (WGS) entry which is preliminary data.</text>
</comment>
<dbReference type="AlphaFoldDB" id="A0A1Q9BQE1"/>
<dbReference type="Proteomes" id="UP000186817">
    <property type="component" value="Unassembled WGS sequence"/>
</dbReference>
<sequence>DINALLSSPFDLMQRILGESAQKDSIYDTGPEVPTMRNMPYVMAVEHITEIVNSPEMSFTGENAVELFIKLYSLFTQPRPRLL</sequence>